<reference evidence="2 3" key="1">
    <citation type="submission" date="2024-04" db="EMBL/GenBank/DDBJ databases">
        <title>Polymorphospora sp. isolated from Baiyangdian Lake in Xiong'an New Area.</title>
        <authorList>
            <person name="Zhang X."/>
            <person name="Liu J."/>
        </authorList>
    </citation>
    <scope>NUCLEOTIDE SEQUENCE [LARGE SCALE GENOMIC DNA]</scope>
    <source>
        <strain evidence="2 3">2-325</strain>
    </source>
</reference>
<dbReference type="Proteomes" id="UP001582793">
    <property type="component" value="Unassembled WGS sequence"/>
</dbReference>
<feature type="region of interest" description="Disordered" evidence="1">
    <location>
        <begin position="1"/>
        <end position="30"/>
    </location>
</feature>
<dbReference type="EMBL" id="JBCGDC010000141">
    <property type="protein sequence ID" value="MFB6397407.1"/>
    <property type="molecule type" value="Genomic_DNA"/>
</dbReference>
<dbReference type="RefSeq" id="WP_375736503.1">
    <property type="nucleotide sequence ID" value="NZ_JBCGDC010000141.1"/>
</dbReference>
<evidence type="ECO:0000313" key="2">
    <source>
        <dbReference type="EMBL" id="MFB6397407.1"/>
    </source>
</evidence>
<evidence type="ECO:0000313" key="3">
    <source>
        <dbReference type="Proteomes" id="UP001582793"/>
    </source>
</evidence>
<organism evidence="2 3">
    <name type="scientific">Polymorphospora lycopeni</name>
    <dbReference type="NCBI Taxonomy" id="3140240"/>
    <lineage>
        <taxon>Bacteria</taxon>
        <taxon>Bacillati</taxon>
        <taxon>Actinomycetota</taxon>
        <taxon>Actinomycetes</taxon>
        <taxon>Micromonosporales</taxon>
        <taxon>Micromonosporaceae</taxon>
        <taxon>Polymorphospora</taxon>
    </lineage>
</organism>
<sequence>PAGPGAPPTPAPAAPAGDPPPAAPAVLDWSPGTFGDDEIEALIGSRALALARRTHRRGFSALVRRPGAADPAPLVELPSCTVRFLVPHQLGYAHTAAAPGAHQEAVALAVWACRVADETAPGVPEVRVEVGGAIVTVGGSGLEAALDLADEVLLEGAVNSAGLAGAFAVVRRDLEAANLRWPLLALDDLAGQLTAYRERSAHYHPERVADLLAELHARHRAVTGAAAGPRTRVLGTEEAAETPLRRVRLTGLGCRITGTAEDRTAEVFLAQADSATVLVLRHRWPVAEGTDPTGPELAGRRVGGATVGALAAGNLVTESAARSAAHRVRLATRRIAATTVSPSSGGWRSLPDGLVVRDLAGLAVTLEALPPRLIRPRVDAEAFRVVEIAEVRSIGYRPGDQRLDAVVADAAGGTATVSAVHRGVCPGALDALAGALRGERGRPRFVSGAVHRTRGGLVVAPAAVAVEGAVVVPDLAEGDDRGHLATGADARVDELGAAVDAALGLLAELAHRGVRHLPPTFPQRLRAAGRVLAGVGLRRSADAVEEVAAGLGADPPAVCGPWVDAQIRLSVTADRR</sequence>
<feature type="compositionally biased region" description="Pro residues" evidence="1">
    <location>
        <begin position="1"/>
        <end position="23"/>
    </location>
</feature>
<feature type="non-terminal residue" evidence="2">
    <location>
        <position position="1"/>
    </location>
</feature>
<keyword evidence="3" id="KW-1185">Reference proteome</keyword>
<comment type="caution">
    <text evidence="2">The sequence shown here is derived from an EMBL/GenBank/DDBJ whole genome shotgun (WGS) entry which is preliminary data.</text>
</comment>
<name>A0ABV5CZH5_9ACTN</name>
<proteinExistence type="predicted"/>
<evidence type="ECO:0000256" key="1">
    <source>
        <dbReference type="SAM" id="MobiDB-lite"/>
    </source>
</evidence>
<protein>
    <submittedName>
        <fullName evidence="2">Uncharacterized protein</fullName>
    </submittedName>
</protein>
<gene>
    <name evidence="2" type="ORF">AAFH96_30580</name>
</gene>
<accession>A0ABV5CZH5</accession>